<dbReference type="Proteomes" id="UP000053424">
    <property type="component" value="Unassembled WGS sequence"/>
</dbReference>
<proteinExistence type="predicted"/>
<dbReference type="SUPFAM" id="SSF56112">
    <property type="entry name" value="Protein kinase-like (PK-like)"/>
    <property type="match status" value="1"/>
</dbReference>
<dbReference type="GO" id="GO:0004672">
    <property type="term" value="F:protein kinase activity"/>
    <property type="evidence" value="ECO:0007669"/>
    <property type="project" value="InterPro"/>
</dbReference>
<reference evidence="2 3" key="1">
    <citation type="submission" date="2014-04" db="EMBL/GenBank/DDBJ databases">
        <authorList>
            <consortium name="DOE Joint Genome Institute"/>
            <person name="Kuo A."/>
            <person name="Gay G."/>
            <person name="Dore J."/>
            <person name="Kohler A."/>
            <person name="Nagy L.G."/>
            <person name="Floudas D."/>
            <person name="Copeland A."/>
            <person name="Barry K.W."/>
            <person name="Cichocki N."/>
            <person name="Veneault-Fourrey C."/>
            <person name="LaButti K."/>
            <person name="Lindquist E.A."/>
            <person name="Lipzen A."/>
            <person name="Lundell T."/>
            <person name="Morin E."/>
            <person name="Murat C."/>
            <person name="Sun H."/>
            <person name="Tunlid A."/>
            <person name="Henrissat B."/>
            <person name="Grigoriev I.V."/>
            <person name="Hibbett D.S."/>
            <person name="Martin F."/>
            <person name="Nordberg H.P."/>
            <person name="Cantor M.N."/>
            <person name="Hua S.X."/>
        </authorList>
    </citation>
    <scope>NUCLEOTIDE SEQUENCE [LARGE SCALE GENOMIC DNA]</scope>
    <source>
        <strain evidence="3">h7</strain>
    </source>
</reference>
<dbReference type="InterPro" id="IPR000719">
    <property type="entry name" value="Prot_kinase_dom"/>
</dbReference>
<dbReference type="GO" id="GO:0005524">
    <property type="term" value="F:ATP binding"/>
    <property type="evidence" value="ECO:0007669"/>
    <property type="project" value="InterPro"/>
</dbReference>
<dbReference type="HOGENOM" id="CLU_048917_0_0_1"/>
<evidence type="ECO:0000313" key="2">
    <source>
        <dbReference type="EMBL" id="KIM39638.1"/>
    </source>
</evidence>
<dbReference type="Gene3D" id="1.10.510.10">
    <property type="entry name" value="Transferase(Phosphotransferase) domain 1"/>
    <property type="match status" value="1"/>
</dbReference>
<feature type="domain" description="Protein kinase" evidence="1">
    <location>
        <begin position="85"/>
        <end position="352"/>
    </location>
</feature>
<gene>
    <name evidence="2" type="ORF">M413DRAFT_447111</name>
</gene>
<dbReference type="STRING" id="686832.A0A0C2XPW5"/>
<protein>
    <recommendedName>
        <fullName evidence="1">Protein kinase domain-containing protein</fullName>
    </recommendedName>
</protein>
<keyword evidence="3" id="KW-1185">Reference proteome</keyword>
<name>A0A0C2XPW5_HEBCY</name>
<organism evidence="2 3">
    <name type="scientific">Hebeloma cylindrosporum</name>
    <dbReference type="NCBI Taxonomy" id="76867"/>
    <lineage>
        <taxon>Eukaryota</taxon>
        <taxon>Fungi</taxon>
        <taxon>Dikarya</taxon>
        <taxon>Basidiomycota</taxon>
        <taxon>Agaricomycotina</taxon>
        <taxon>Agaricomycetes</taxon>
        <taxon>Agaricomycetidae</taxon>
        <taxon>Agaricales</taxon>
        <taxon>Agaricineae</taxon>
        <taxon>Hymenogastraceae</taxon>
        <taxon>Hebeloma</taxon>
    </lineage>
</organism>
<sequence>MKEWIPISIIKVFDYIYLNLCLFSLRRNNLPLDLRSWRILAEERRYRKVWDIIAPVLQQRGFALWREQVNELNQDIDCPPLPNNYSFVPANLSNPVGMVMMFGVSSGLLHAVRGKDNKDYIVRVMTSGGEGHNHLHLVRRLSTTFPDNTLSNTHILPMVLEVQFKDITFGFFPKAQYPLDRVLKNRSSTIEDAVYMILQALEAVVFIHSKQIAHRDLFFSNFVIDFVPGSMEGYCWMRPRVYMIDFETAVEFPPDTPPENRLCSELPVPADEYRRKRPDELPRDTLLYCPFRLDIWQFGYDLVNHFSLNSLWPRLVATNPQERPTAQKVLDELGAFVRRTPPDQLHVPFTNF</sequence>
<dbReference type="AlphaFoldDB" id="A0A0C2XPW5"/>
<dbReference type="InterPro" id="IPR011009">
    <property type="entry name" value="Kinase-like_dom_sf"/>
</dbReference>
<reference evidence="3" key="2">
    <citation type="submission" date="2015-01" db="EMBL/GenBank/DDBJ databases">
        <title>Evolutionary Origins and Diversification of the Mycorrhizal Mutualists.</title>
        <authorList>
            <consortium name="DOE Joint Genome Institute"/>
            <consortium name="Mycorrhizal Genomics Consortium"/>
            <person name="Kohler A."/>
            <person name="Kuo A."/>
            <person name="Nagy L.G."/>
            <person name="Floudas D."/>
            <person name="Copeland A."/>
            <person name="Barry K.W."/>
            <person name="Cichocki N."/>
            <person name="Veneault-Fourrey C."/>
            <person name="LaButti K."/>
            <person name="Lindquist E.A."/>
            <person name="Lipzen A."/>
            <person name="Lundell T."/>
            <person name="Morin E."/>
            <person name="Murat C."/>
            <person name="Riley R."/>
            <person name="Ohm R."/>
            <person name="Sun H."/>
            <person name="Tunlid A."/>
            <person name="Henrissat B."/>
            <person name="Grigoriev I.V."/>
            <person name="Hibbett D.S."/>
            <person name="Martin F."/>
        </authorList>
    </citation>
    <scope>NUCLEOTIDE SEQUENCE [LARGE SCALE GENOMIC DNA]</scope>
    <source>
        <strain evidence="3">h7</strain>
    </source>
</reference>
<evidence type="ECO:0000259" key="1">
    <source>
        <dbReference type="PROSITE" id="PS50011"/>
    </source>
</evidence>
<dbReference type="PROSITE" id="PS50011">
    <property type="entry name" value="PROTEIN_KINASE_DOM"/>
    <property type="match status" value="1"/>
</dbReference>
<dbReference type="OrthoDB" id="2985259at2759"/>
<accession>A0A0C2XPW5</accession>
<evidence type="ECO:0000313" key="3">
    <source>
        <dbReference type="Proteomes" id="UP000053424"/>
    </source>
</evidence>
<dbReference type="EMBL" id="KN831785">
    <property type="protein sequence ID" value="KIM39638.1"/>
    <property type="molecule type" value="Genomic_DNA"/>
</dbReference>